<evidence type="ECO:0000259" key="7">
    <source>
        <dbReference type="Pfam" id="PF00150"/>
    </source>
</evidence>
<dbReference type="GeneID" id="92088245"/>
<evidence type="ECO:0000256" key="1">
    <source>
        <dbReference type="ARBA" id="ARBA00005641"/>
    </source>
</evidence>
<comment type="caution">
    <text evidence="8">The sequence shown here is derived from an EMBL/GenBank/DDBJ whole genome shotgun (WGS) entry which is preliminary data.</text>
</comment>
<keyword evidence="9" id="KW-1185">Reference proteome</keyword>
<gene>
    <name evidence="8" type="ORF">PG994_003773</name>
</gene>
<evidence type="ECO:0000256" key="3">
    <source>
        <dbReference type="ARBA" id="ARBA00023295"/>
    </source>
</evidence>
<evidence type="ECO:0000313" key="8">
    <source>
        <dbReference type="EMBL" id="KAK8076501.1"/>
    </source>
</evidence>
<dbReference type="PANTHER" id="PTHR31263:SF0">
    <property type="entry name" value="CELLULASE FAMILY PROTEIN (AFU_ORTHOLOGUE AFUA_5G14560)"/>
    <property type="match status" value="1"/>
</dbReference>
<dbReference type="SUPFAM" id="SSF51445">
    <property type="entry name" value="(Trans)glycosidases"/>
    <property type="match status" value="1"/>
</dbReference>
<dbReference type="InterPro" id="IPR001547">
    <property type="entry name" value="Glyco_hydro_5"/>
</dbReference>
<keyword evidence="3 4" id="KW-0326">Glycosidase</keyword>
<dbReference type="EMBL" id="JAQQWL010000004">
    <property type="protein sequence ID" value="KAK8076501.1"/>
    <property type="molecule type" value="Genomic_DNA"/>
</dbReference>
<evidence type="ECO:0000256" key="4">
    <source>
        <dbReference type="RuleBase" id="RU361153"/>
    </source>
</evidence>
<name>A0ABR1VZ20_9PEZI</name>
<evidence type="ECO:0000313" key="9">
    <source>
        <dbReference type="Proteomes" id="UP001480595"/>
    </source>
</evidence>
<dbReference type="Proteomes" id="UP001480595">
    <property type="component" value="Unassembled WGS sequence"/>
</dbReference>
<comment type="similarity">
    <text evidence="1 4">Belongs to the glycosyl hydrolase 5 (cellulase A) family.</text>
</comment>
<evidence type="ECO:0000256" key="6">
    <source>
        <dbReference type="SAM" id="SignalP"/>
    </source>
</evidence>
<sequence>MRWFLSNLASRLAVYSALWSATFLAAAPTAVAGAAASAASSSPWPNGPFVTSDRWMTDASGNVVTYAGVNWPGHIDVMIPEGLQYQSIASLVSKVKSLGMNAVRLTYAIEMVDQIVDANGGDNKDVPLSKAFVDALGQENGTAVLAKVLKNHEGLFDENTTRLQVFDAVAAECARQQIYVHLDNHVSKAGWCCNPLDGNSWWGDKYFSVDNWKRGLAYMANHKWPNLMSMALRNELRAPILSGGQPEPYNWDTWYSRMREGADAVHGANGDVLVFLSGLDSDKDLAPVVNQQPGKTLVDGGTAKFSRADFAGYGDDKLVLELHYYDILRLSEPRDCAQVARELDDAGFAALGSGHVSTSPSPAVKAAATTNRFPVLLTEFGFPQDNQTYNMTFHRCTEQFLADRQAGWTVWPLGGSYYVREGTQDYDEPWGLLTHDWSDWRSPEHLQGGLRPLIKASLAASGGPVPAPDASPNDQNQDDGNNGGKKSGGVQRRAPSSMGLSAAPLGLWAAMTYGIFAYIL</sequence>
<organism evidence="8 9">
    <name type="scientific">Apiospora phragmitis</name>
    <dbReference type="NCBI Taxonomy" id="2905665"/>
    <lineage>
        <taxon>Eukaryota</taxon>
        <taxon>Fungi</taxon>
        <taxon>Dikarya</taxon>
        <taxon>Ascomycota</taxon>
        <taxon>Pezizomycotina</taxon>
        <taxon>Sordariomycetes</taxon>
        <taxon>Xylariomycetidae</taxon>
        <taxon>Amphisphaeriales</taxon>
        <taxon>Apiosporaceae</taxon>
        <taxon>Apiospora</taxon>
    </lineage>
</organism>
<accession>A0ABR1VZ20</accession>
<dbReference type="InterPro" id="IPR017853">
    <property type="entry name" value="GH"/>
</dbReference>
<feature type="chain" id="PRO_5045869980" evidence="6">
    <location>
        <begin position="33"/>
        <end position="520"/>
    </location>
</feature>
<dbReference type="Pfam" id="PF00150">
    <property type="entry name" value="Cellulase"/>
    <property type="match status" value="1"/>
</dbReference>
<feature type="signal peptide" evidence="6">
    <location>
        <begin position="1"/>
        <end position="32"/>
    </location>
</feature>
<protein>
    <submittedName>
        <fullName evidence="8">Family 5 glycoside hydrolase</fullName>
    </submittedName>
</protein>
<evidence type="ECO:0000256" key="5">
    <source>
        <dbReference type="SAM" id="MobiDB-lite"/>
    </source>
</evidence>
<feature type="region of interest" description="Disordered" evidence="5">
    <location>
        <begin position="459"/>
        <end position="496"/>
    </location>
</feature>
<dbReference type="Gene3D" id="3.20.20.80">
    <property type="entry name" value="Glycosidases"/>
    <property type="match status" value="1"/>
</dbReference>
<keyword evidence="6" id="KW-0732">Signal</keyword>
<reference evidence="8 9" key="1">
    <citation type="submission" date="2023-01" db="EMBL/GenBank/DDBJ databases">
        <title>Analysis of 21 Apiospora genomes using comparative genomics revels a genus with tremendous synthesis potential of carbohydrate active enzymes and secondary metabolites.</title>
        <authorList>
            <person name="Sorensen T."/>
        </authorList>
    </citation>
    <scope>NUCLEOTIDE SEQUENCE [LARGE SCALE GENOMIC DNA]</scope>
    <source>
        <strain evidence="8 9">CBS 135458</strain>
    </source>
</reference>
<dbReference type="GO" id="GO:0016787">
    <property type="term" value="F:hydrolase activity"/>
    <property type="evidence" value="ECO:0007669"/>
    <property type="project" value="UniProtKB-KW"/>
</dbReference>
<feature type="domain" description="Glycoside hydrolase family 5" evidence="7">
    <location>
        <begin position="82"/>
        <end position="414"/>
    </location>
</feature>
<dbReference type="PANTHER" id="PTHR31263">
    <property type="entry name" value="CELLULASE FAMILY PROTEIN (AFU_ORTHOLOGUE AFUA_5G14560)"/>
    <property type="match status" value="1"/>
</dbReference>
<dbReference type="RefSeq" id="XP_066719460.1">
    <property type="nucleotide sequence ID" value="XM_066855182.1"/>
</dbReference>
<evidence type="ECO:0000256" key="2">
    <source>
        <dbReference type="ARBA" id="ARBA00022801"/>
    </source>
</evidence>
<proteinExistence type="inferred from homology"/>
<keyword evidence="2 4" id="KW-0378">Hydrolase</keyword>